<evidence type="ECO:0000256" key="1">
    <source>
        <dbReference type="ARBA" id="ARBA00006754"/>
    </source>
</evidence>
<dbReference type="Proteomes" id="UP000067625">
    <property type="component" value="Chromosome"/>
</dbReference>
<dbReference type="Pfam" id="PF13556">
    <property type="entry name" value="HTH_30"/>
    <property type="match status" value="1"/>
</dbReference>
<keyword evidence="2" id="KW-0175">Coiled coil</keyword>
<dbReference type="InterPro" id="IPR025736">
    <property type="entry name" value="PucR_C-HTH_dom"/>
</dbReference>
<comment type="similarity">
    <text evidence="1">Belongs to the CdaR family.</text>
</comment>
<feature type="domain" description="Purine catabolism PurC-like" evidence="3">
    <location>
        <begin position="7"/>
        <end position="126"/>
    </location>
</feature>
<evidence type="ECO:0000313" key="7">
    <source>
        <dbReference type="Proteomes" id="UP000067625"/>
    </source>
</evidence>
<dbReference type="PANTHER" id="PTHR33744:SF1">
    <property type="entry name" value="DNA-BINDING TRANSCRIPTIONAL ACTIVATOR ADER"/>
    <property type="match status" value="1"/>
</dbReference>
<dbReference type="InterPro" id="IPR041522">
    <property type="entry name" value="CdaR_GGDEF"/>
</dbReference>
<dbReference type="InterPro" id="IPR012914">
    <property type="entry name" value="PucR_dom"/>
</dbReference>
<reference evidence="7" key="1">
    <citation type="submission" date="2015-08" db="EMBL/GenBank/DDBJ databases">
        <title>Genome sequencing project for genomic taxonomy and phylogenomics of Bacillus-like bacteria.</title>
        <authorList>
            <person name="Liu B."/>
            <person name="Wang J."/>
            <person name="Zhu Y."/>
            <person name="Liu G."/>
            <person name="Chen Q."/>
            <person name="Chen Z."/>
            <person name="Lan J."/>
            <person name="Che J."/>
            <person name="Ge C."/>
            <person name="Shi H."/>
            <person name="Pan Z."/>
            <person name="Liu X."/>
        </authorList>
    </citation>
    <scope>NUCLEOTIDE SEQUENCE [LARGE SCALE GENOMIC DNA]</scope>
    <source>
        <strain evidence="7">FJAT-4402</strain>
    </source>
</reference>
<organism evidence="6 7">
    <name type="scientific">Bacillus gobiensis</name>
    <dbReference type="NCBI Taxonomy" id="1441095"/>
    <lineage>
        <taxon>Bacteria</taxon>
        <taxon>Bacillati</taxon>
        <taxon>Bacillota</taxon>
        <taxon>Bacilli</taxon>
        <taxon>Bacillales</taxon>
        <taxon>Bacillaceae</taxon>
        <taxon>Bacillus</taxon>
    </lineage>
</organism>
<dbReference type="Pfam" id="PF17853">
    <property type="entry name" value="GGDEF_2"/>
    <property type="match status" value="1"/>
</dbReference>
<gene>
    <name evidence="6" type="ORF">AM592_00935</name>
</gene>
<dbReference type="STRING" id="1441095.AM592_00935"/>
<accession>A0A0M3R8V1</accession>
<evidence type="ECO:0000259" key="5">
    <source>
        <dbReference type="Pfam" id="PF17853"/>
    </source>
</evidence>
<dbReference type="EMBL" id="CP012600">
    <property type="protein sequence ID" value="ALC80322.1"/>
    <property type="molecule type" value="Genomic_DNA"/>
</dbReference>
<dbReference type="PANTHER" id="PTHR33744">
    <property type="entry name" value="CARBOHYDRATE DIACID REGULATOR"/>
    <property type="match status" value="1"/>
</dbReference>
<reference evidence="6 7" key="2">
    <citation type="journal article" date="2016" name="Int. J. Syst. Evol. Microbiol.">
        <title>Bacillus gobiensis sp. nov., isolated from a soil sample.</title>
        <authorList>
            <person name="Liu B."/>
            <person name="Liu G.H."/>
            <person name="Cetin S."/>
            <person name="Schumann P."/>
            <person name="Pan Z.Z."/>
            <person name="Chen Q.Q."/>
        </authorList>
    </citation>
    <scope>NUCLEOTIDE SEQUENCE [LARGE SCALE GENOMIC DNA]</scope>
    <source>
        <strain evidence="6 7">FJAT-4402</strain>
    </source>
</reference>
<dbReference type="InterPro" id="IPR051448">
    <property type="entry name" value="CdaR-like_regulators"/>
</dbReference>
<dbReference type="Pfam" id="PF07905">
    <property type="entry name" value="PucR"/>
    <property type="match status" value="1"/>
</dbReference>
<dbReference type="Gene3D" id="1.10.10.2840">
    <property type="entry name" value="PucR C-terminal helix-turn-helix domain"/>
    <property type="match status" value="1"/>
</dbReference>
<sequence>MNYSVKDVLSLPIMKEAALVTGEKSITARVTESIAVIEIPVEDFVRENELILSTGIGCGSNPSLFLSFVGEVYSAGAAALAIAVGRHVQEIPEDVIQFANEKNFPLIELPWEIRFSDIIKTVLEEIHQWQKDELQKTDQIQRKLLQYFLENKTIYDALNFLGKKFSAHAFIIKQDSDFTLTSSPEKLTGSRHFYFEHSSPAVLYNENGSLVQLTPIQLTNWETGMFVLESEAPASLPISWTILNQAVSALNLWLQKEQSKLDNALKEKEELIQQLIKNERHSKSELETAAASLEIDIALPYVCIIGHQETDGFDRVPNPLSRKVENLLYSCADKLKKKIICAFTRDKLIIFLEASREEANRSAHQFLDEFEPKIKAIENAEFSWGIGENHAGTYSFHTSYKDALIALEIGRNHKGSGTRSTYANTGVFRMLSVLAKDSNAAEMMHKTIGAIAAYDKERGLDLLHTLASYLQNQGNVSQTSRILSLHRQSLLYRLNKIEALSGRSLGNPDDLFLLQLCLKLWTIRFEAI</sequence>
<dbReference type="RefSeq" id="WP_053602048.1">
    <property type="nucleotide sequence ID" value="NZ_CP012600.1"/>
</dbReference>
<proteinExistence type="inferred from homology"/>
<feature type="coiled-coil region" evidence="2">
    <location>
        <begin position="254"/>
        <end position="285"/>
    </location>
</feature>
<evidence type="ECO:0008006" key="8">
    <source>
        <dbReference type="Google" id="ProtNLM"/>
    </source>
</evidence>
<evidence type="ECO:0000256" key="2">
    <source>
        <dbReference type="SAM" id="Coils"/>
    </source>
</evidence>
<evidence type="ECO:0000313" key="6">
    <source>
        <dbReference type="EMBL" id="ALC80322.1"/>
    </source>
</evidence>
<protein>
    <recommendedName>
        <fullName evidence="8">PucR family transcriptional regulator</fullName>
    </recommendedName>
</protein>
<dbReference type="InterPro" id="IPR042070">
    <property type="entry name" value="PucR_C-HTH_sf"/>
</dbReference>
<feature type="domain" description="CdaR GGDEF-like" evidence="5">
    <location>
        <begin position="281"/>
        <end position="409"/>
    </location>
</feature>
<name>A0A0M3R8V1_9BACI</name>
<evidence type="ECO:0000259" key="3">
    <source>
        <dbReference type="Pfam" id="PF07905"/>
    </source>
</evidence>
<dbReference type="OrthoDB" id="142218at2"/>
<evidence type="ECO:0000259" key="4">
    <source>
        <dbReference type="Pfam" id="PF13556"/>
    </source>
</evidence>
<dbReference type="PATRIC" id="fig|1441095.3.peg.208"/>
<dbReference type="AlphaFoldDB" id="A0A0M3R8V1"/>
<keyword evidence="7" id="KW-1185">Reference proteome</keyword>
<feature type="domain" description="PucR C-terminal helix-turn-helix" evidence="4">
    <location>
        <begin position="462"/>
        <end position="519"/>
    </location>
</feature>